<evidence type="ECO:0000256" key="2">
    <source>
        <dbReference type="ARBA" id="ARBA00007362"/>
    </source>
</evidence>
<accession>A0ABU2BV21</accession>
<sequence length="327" mass="32499">MSTLTHDEVTLPAPSALSRGLGLAVVSAASFALSGPLATGLIRTGWTPGSVVLLRVALAALALAPLGVRAMRGRWAVLRASWRLVTAYGVLAVAGAQLCYFSAVARMDVGPALLIEYTAPAAVVLFLWAAHGERPGRLTVAGAVIAAAGLVLVLDLLSGASLDPVGVLWALGAMVGAASYFVINGHDGLDLPPLALATAGLVVGAVVLGLAGLVGALPMGASTAAADYRGVEVAWWLPVLALGLVTASLAYASGVAAGRLLGSRLSSFVALLEVLCAVLFAWLLLGQLPGAVQLGGGALVLAGVVLVKLGEGPTAAPAPPVLPAATV</sequence>
<keyword evidence="9" id="KW-1185">Reference proteome</keyword>
<feature type="transmembrane region" description="Helical" evidence="6">
    <location>
        <begin position="140"/>
        <end position="160"/>
    </location>
</feature>
<dbReference type="Pfam" id="PF00892">
    <property type="entry name" value="EamA"/>
    <property type="match status" value="2"/>
</dbReference>
<dbReference type="RefSeq" id="WP_310301799.1">
    <property type="nucleotide sequence ID" value="NZ_BAAAPS010000008.1"/>
</dbReference>
<dbReference type="EMBL" id="JAVDYG010000001">
    <property type="protein sequence ID" value="MDR7362487.1"/>
    <property type="molecule type" value="Genomic_DNA"/>
</dbReference>
<evidence type="ECO:0000256" key="1">
    <source>
        <dbReference type="ARBA" id="ARBA00004141"/>
    </source>
</evidence>
<feature type="transmembrane region" description="Helical" evidence="6">
    <location>
        <begin position="48"/>
        <end position="68"/>
    </location>
</feature>
<evidence type="ECO:0000313" key="8">
    <source>
        <dbReference type="EMBL" id="MDR7362487.1"/>
    </source>
</evidence>
<evidence type="ECO:0000256" key="4">
    <source>
        <dbReference type="ARBA" id="ARBA00022989"/>
    </source>
</evidence>
<feature type="transmembrane region" description="Helical" evidence="6">
    <location>
        <begin position="195"/>
        <end position="221"/>
    </location>
</feature>
<feature type="transmembrane region" description="Helical" evidence="6">
    <location>
        <begin position="166"/>
        <end position="183"/>
    </location>
</feature>
<evidence type="ECO:0000256" key="6">
    <source>
        <dbReference type="SAM" id="Phobius"/>
    </source>
</evidence>
<dbReference type="InterPro" id="IPR000620">
    <property type="entry name" value="EamA_dom"/>
</dbReference>
<reference evidence="8 9" key="1">
    <citation type="submission" date="2023-07" db="EMBL/GenBank/DDBJ databases">
        <title>Sequencing the genomes of 1000 actinobacteria strains.</title>
        <authorList>
            <person name="Klenk H.-P."/>
        </authorList>
    </citation>
    <scope>NUCLEOTIDE SEQUENCE [LARGE SCALE GENOMIC DNA]</scope>
    <source>
        <strain evidence="8 9">DSM 19426</strain>
    </source>
</reference>
<dbReference type="SUPFAM" id="SSF103481">
    <property type="entry name" value="Multidrug resistance efflux transporter EmrE"/>
    <property type="match status" value="2"/>
</dbReference>
<keyword evidence="3 6" id="KW-0812">Transmembrane</keyword>
<organism evidence="8 9">
    <name type="scientific">Nocardioides marmoribigeumensis</name>
    <dbReference type="NCBI Taxonomy" id="433649"/>
    <lineage>
        <taxon>Bacteria</taxon>
        <taxon>Bacillati</taxon>
        <taxon>Actinomycetota</taxon>
        <taxon>Actinomycetes</taxon>
        <taxon>Propionibacteriales</taxon>
        <taxon>Nocardioidaceae</taxon>
        <taxon>Nocardioides</taxon>
    </lineage>
</organism>
<dbReference type="PANTHER" id="PTHR32322">
    <property type="entry name" value="INNER MEMBRANE TRANSPORTER"/>
    <property type="match status" value="1"/>
</dbReference>
<proteinExistence type="inferred from homology"/>
<gene>
    <name evidence="8" type="ORF">J2S63_002040</name>
</gene>
<dbReference type="InterPro" id="IPR037185">
    <property type="entry name" value="EmrE-like"/>
</dbReference>
<feature type="transmembrane region" description="Helical" evidence="6">
    <location>
        <begin position="80"/>
        <end position="103"/>
    </location>
</feature>
<name>A0ABU2BV21_9ACTN</name>
<evidence type="ECO:0000256" key="3">
    <source>
        <dbReference type="ARBA" id="ARBA00022692"/>
    </source>
</evidence>
<comment type="subcellular location">
    <subcellularLocation>
        <location evidence="1">Membrane</location>
        <topology evidence="1">Multi-pass membrane protein</topology>
    </subcellularLocation>
</comment>
<evidence type="ECO:0000256" key="5">
    <source>
        <dbReference type="ARBA" id="ARBA00023136"/>
    </source>
</evidence>
<evidence type="ECO:0000313" key="9">
    <source>
        <dbReference type="Proteomes" id="UP001183648"/>
    </source>
</evidence>
<dbReference type="PANTHER" id="PTHR32322:SF2">
    <property type="entry name" value="EAMA DOMAIN-CONTAINING PROTEIN"/>
    <property type="match status" value="1"/>
</dbReference>
<comment type="similarity">
    <text evidence="2">Belongs to the EamA transporter family.</text>
</comment>
<feature type="transmembrane region" description="Helical" evidence="6">
    <location>
        <begin position="233"/>
        <end position="253"/>
    </location>
</feature>
<feature type="domain" description="EamA" evidence="7">
    <location>
        <begin position="19"/>
        <end position="154"/>
    </location>
</feature>
<feature type="domain" description="EamA" evidence="7">
    <location>
        <begin position="166"/>
        <end position="307"/>
    </location>
</feature>
<keyword evidence="5 6" id="KW-0472">Membrane</keyword>
<keyword evidence="4 6" id="KW-1133">Transmembrane helix</keyword>
<comment type="caution">
    <text evidence="8">The sequence shown here is derived from an EMBL/GenBank/DDBJ whole genome shotgun (WGS) entry which is preliminary data.</text>
</comment>
<protein>
    <submittedName>
        <fullName evidence="8">Drug/metabolite transporter (DMT)-like permease</fullName>
    </submittedName>
</protein>
<feature type="transmembrane region" description="Helical" evidence="6">
    <location>
        <begin position="109"/>
        <end position="128"/>
    </location>
</feature>
<dbReference type="InterPro" id="IPR050638">
    <property type="entry name" value="AA-Vitamin_Transporters"/>
</dbReference>
<feature type="transmembrane region" description="Helical" evidence="6">
    <location>
        <begin position="21"/>
        <end position="42"/>
    </location>
</feature>
<feature type="transmembrane region" description="Helical" evidence="6">
    <location>
        <begin position="265"/>
        <end position="285"/>
    </location>
</feature>
<evidence type="ECO:0000259" key="7">
    <source>
        <dbReference type="Pfam" id="PF00892"/>
    </source>
</evidence>
<dbReference type="Proteomes" id="UP001183648">
    <property type="component" value="Unassembled WGS sequence"/>
</dbReference>